<accession>A0A139HYE6</accession>
<gene>
    <name evidence="2" type="ORF">AC579_2176</name>
</gene>
<proteinExistence type="predicted"/>
<name>A0A139HYE6_9PEZI</name>
<evidence type="ECO:0000256" key="1">
    <source>
        <dbReference type="SAM" id="MobiDB-lite"/>
    </source>
</evidence>
<feature type="compositionally biased region" description="Basic and acidic residues" evidence="1">
    <location>
        <begin position="53"/>
        <end position="65"/>
    </location>
</feature>
<feature type="region of interest" description="Disordered" evidence="1">
    <location>
        <begin position="1"/>
        <end position="65"/>
    </location>
</feature>
<feature type="compositionally biased region" description="Polar residues" evidence="1">
    <location>
        <begin position="26"/>
        <end position="51"/>
    </location>
</feature>
<dbReference type="EMBL" id="LFZO01000544">
    <property type="protein sequence ID" value="KXT07511.1"/>
    <property type="molecule type" value="Genomic_DNA"/>
</dbReference>
<protein>
    <submittedName>
        <fullName evidence="2">Uncharacterized protein</fullName>
    </submittedName>
</protein>
<dbReference type="OrthoDB" id="1600564at2759"/>
<evidence type="ECO:0000313" key="2">
    <source>
        <dbReference type="EMBL" id="KXT07511.1"/>
    </source>
</evidence>
<reference evidence="2 3" key="1">
    <citation type="submission" date="2015-07" db="EMBL/GenBank/DDBJ databases">
        <title>Comparative genomics of the Sigatoka disease complex on banana suggests a link between parallel evolutionary changes in Pseudocercospora fijiensis and Pseudocercospora eumusae and increased virulence on the banana host.</title>
        <authorList>
            <person name="Chang T.-C."/>
            <person name="Salvucci A."/>
            <person name="Crous P.W."/>
            <person name="Stergiopoulos I."/>
        </authorList>
    </citation>
    <scope>NUCLEOTIDE SEQUENCE [LARGE SCALE GENOMIC DNA]</scope>
    <source>
        <strain evidence="2 3">CBS 116634</strain>
    </source>
</reference>
<feature type="compositionally biased region" description="Basic and acidic residues" evidence="1">
    <location>
        <begin position="1"/>
        <end position="10"/>
    </location>
</feature>
<keyword evidence="3" id="KW-1185">Reference proteome</keyword>
<comment type="caution">
    <text evidence="2">The sequence shown here is derived from an EMBL/GenBank/DDBJ whole genome shotgun (WGS) entry which is preliminary data.</text>
</comment>
<organism evidence="2 3">
    <name type="scientific">Pseudocercospora musae</name>
    <dbReference type="NCBI Taxonomy" id="113226"/>
    <lineage>
        <taxon>Eukaryota</taxon>
        <taxon>Fungi</taxon>
        <taxon>Dikarya</taxon>
        <taxon>Ascomycota</taxon>
        <taxon>Pezizomycotina</taxon>
        <taxon>Dothideomycetes</taxon>
        <taxon>Dothideomycetidae</taxon>
        <taxon>Mycosphaerellales</taxon>
        <taxon>Mycosphaerellaceae</taxon>
        <taxon>Pseudocercospora</taxon>
    </lineage>
</organism>
<dbReference type="Proteomes" id="UP000073492">
    <property type="component" value="Unassembled WGS sequence"/>
</dbReference>
<evidence type="ECO:0000313" key="3">
    <source>
        <dbReference type="Proteomes" id="UP000073492"/>
    </source>
</evidence>
<dbReference type="AlphaFoldDB" id="A0A139HYE6"/>
<sequence length="65" mass="6987">MKCTLEKEASKGAPQFKAFHKAAADRSSNGQETGHCTSRSGKGDMSSTAARQVSHDFDWVHSSDS</sequence>